<gene>
    <name evidence="3" type="ordered locus">Caur_3476</name>
</gene>
<organism evidence="3 4">
    <name type="scientific">Chloroflexus aurantiacus (strain ATCC 29366 / DSM 635 / J-10-fl)</name>
    <dbReference type="NCBI Taxonomy" id="324602"/>
    <lineage>
        <taxon>Bacteria</taxon>
        <taxon>Bacillati</taxon>
        <taxon>Chloroflexota</taxon>
        <taxon>Chloroflexia</taxon>
        <taxon>Chloroflexales</taxon>
        <taxon>Chloroflexineae</taxon>
        <taxon>Chloroflexaceae</taxon>
        <taxon>Chloroflexus</taxon>
    </lineage>
</organism>
<dbReference type="RefSeq" id="WP_012259313.1">
    <property type="nucleotide sequence ID" value="NC_010175.1"/>
</dbReference>
<dbReference type="GO" id="GO:0032259">
    <property type="term" value="P:methylation"/>
    <property type="evidence" value="ECO:0007669"/>
    <property type="project" value="UniProtKB-KW"/>
</dbReference>
<dbReference type="InParanoid" id="A9WKN2"/>
<evidence type="ECO:0000259" key="2">
    <source>
        <dbReference type="Pfam" id="PF08241"/>
    </source>
</evidence>
<evidence type="ECO:0000256" key="1">
    <source>
        <dbReference type="ARBA" id="ARBA00022679"/>
    </source>
</evidence>
<feature type="domain" description="Methyltransferase type 11" evidence="2">
    <location>
        <begin position="39"/>
        <end position="128"/>
    </location>
</feature>
<keyword evidence="1" id="KW-0808">Transferase</keyword>
<dbReference type="EnsemblBacteria" id="ABY36660">
    <property type="protein sequence ID" value="ABY36660"/>
    <property type="gene ID" value="Caur_3476"/>
</dbReference>
<dbReference type="EMBL" id="CP000909">
    <property type="protein sequence ID" value="ABY36660.1"/>
    <property type="molecule type" value="Genomic_DNA"/>
</dbReference>
<proteinExistence type="predicted"/>
<dbReference type="GO" id="GO:0008168">
    <property type="term" value="F:methyltransferase activity"/>
    <property type="evidence" value="ECO:0000318"/>
    <property type="project" value="GO_Central"/>
</dbReference>
<dbReference type="HOGENOM" id="CLU_091672_0_0_0"/>
<dbReference type="Pfam" id="PF08241">
    <property type="entry name" value="Methyltransf_11"/>
    <property type="match status" value="1"/>
</dbReference>
<dbReference type="PANTHER" id="PTHR43861:SF3">
    <property type="entry name" value="PUTATIVE (AFU_ORTHOLOGUE AFUA_2G14390)-RELATED"/>
    <property type="match status" value="1"/>
</dbReference>
<name>A9WKN2_CHLAA</name>
<dbReference type="eggNOG" id="COG2226">
    <property type="taxonomic scope" value="Bacteria"/>
</dbReference>
<accession>A9WKN2</accession>
<dbReference type="SUPFAM" id="SSF53335">
    <property type="entry name" value="S-adenosyl-L-methionine-dependent methyltransferases"/>
    <property type="match status" value="1"/>
</dbReference>
<evidence type="ECO:0000313" key="3">
    <source>
        <dbReference type="EMBL" id="ABY36660.1"/>
    </source>
</evidence>
<dbReference type="PANTHER" id="PTHR43861">
    <property type="entry name" value="TRANS-ACONITATE 2-METHYLTRANSFERASE-RELATED"/>
    <property type="match status" value="1"/>
</dbReference>
<dbReference type="STRING" id="324602.Caur_3476"/>
<dbReference type="Gene3D" id="3.40.50.150">
    <property type="entry name" value="Vaccinia Virus protein VP39"/>
    <property type="match status" value="1"/>
</dbReference>
<dbReference type="PATRIC" id="fig|324602.8.peg.3918"/>
<dbReference type="KEGG" id="cau:Caur_3476"/>
<dbReference type="InterPro" id="IPR013216">
    <property type="entry name" value="Methyltransf_11"/>
</dbReference>
<sequence>MPDYLRPHLLTLPIHRAMIRSIEARLFAELAPDLPEPILDIGSGDGTFVQISLPNKRIIGIDPRKADTHEAARRGVYAALCVADGAALPFADQSFAAAISNCVLEHVQPLDQTLREVARVVRPGAPFVASVVGDRFPRELLGTWLLDRLGFDGSSIYGRWFNRISYHYNTLSRAEWTERFTRAGFTVEVCRPYMSDAALKLFDLSHYYGAPSLITRALTGRWLIAPPFTPNLLWEPILRRIYEAPAPADAPCYFFVLRRRHD</sequence>
<dbReference type="CDD" id="cd02440">
    <property type="entry name" value="AdoMet_MTases"/>
    <property type="match status" value="1"/>
</dbReference>
<dbReference type="Proteomes" id="UP000002008">
    <property type="component" value="Chromosome"/>
</dbReference>
<dbReference type="InterPro" id="IPR029063">
    <property type="entry name" value="SAM-dependent_MTases_sf"/>
</dbReference>
<dbReference type="AlphaFoldDB" id="A9WKN2"/>
<protein>
    <submittedName>
        <fullName evidence="3">Methyltransferase type 11</fullName>
    </submittedName>
</protein>
<reference evidence="4" key="1">
    <citation type="journal article" date="2011" name="BMC Genomics">
        <title>Complete genome sequence of the filamentous anoxygenic phototrophic bacterium Chloroflexus aurantiacus.</title>
        <authorList>
            <person name="Tang K.H."/>
            <person name="Barry K."/>
            <person name="Chertkov O."/>
            <person name="Dalin E."/>
            <person name="Han C.S."/>
            <person name="Hauser L.J."/>
            <person name="Honchak B.M."/>
            <person name="Karbach L.E."/>
            <person name="Land M.L."/>
            <person name="Lapidus A."/>
            <person name="Larimer F.W."/>
            <person name="Mikhailova N."/>
            <person name="Pitluck S."/>
            <person name="Pierson B.K."/>
            <person name="Blankenship R.E."/>
        </authorList>
    </citation>
    <scope>NUCLEOTIDE SEQUENCE [LARGE SCALE GENOMIC DNA]</scope>
    <source>
        <strain evidence="4">ATCC 29366 / DSM 635 / J-10-fl</strain>
    </source>
</reference>
<keyword evidence="4" id="KW-1185">Reference proteome</keyword>
<evidence type="ECO:0000313" key="4">
    <source>
        <dbReference type="Proteomes" id="UP000002008"/>
    </source>
</evidence>
<keyword evidence="3" id="KW-0489">Methyltransferase</keyword>
<dbReference type="GO" id="GO:0008757">
    <property type="term" value="F:S-adenosylmethionine-dependent methyltransferase activity"/>
    <property type="evidence" value="ECO:0007669"/>
    <property type="project" value="InterPro"/>
</dbReference>